<name>A0A1Y0AYU6_9LAMI</name>
<protein>
    <submittedName>
        <fullName evidence="1">Uncharacterized protein</fullName>
    </submittedName>
</protein>
<reference evidence="1" key="1">
    <citation type="submission" date="2017-03" db="EMBL/GenBank/DDBJ databases">
        <title>The mitochondrial genome of the carnivorous plant Utricularia reniformis (Lentibulariaceae): structure, comparative analysis and evolutionary landmarks.</title>
        <authorList>
            <person name="Silva S.R."/>
            <person name="Alvarenga D.O."/>
            <person name="Michael T.P."/>
            <person name="Miranda V.F.O."/>
            <person name="Varani A.M."/>
        </authorList>
    </citation>
    <scope>NUCLEOTIDE SEQUENCE</scope>
</reference>
<geneLocation type="mitochondrion" evidence="1"/>
<keyword evidence="1" id="KW-0496">Mitochondrion</keyword>
<proteinExistence type="predicted"/>
<evidence type="ECO:0000313" key="1">
    <source>
        <dbReference type="EMBL" id="ART30332.1"/>
    </source>
</evidence>
<dbReference type="EMBL" id="KY774314">
    <property type="protein sequence ID" value="ART30332.1"/>
    <property type="molecule type" value="Genomic_DNA"/>
</dbReference>
<sequence>MLSISLSITFGACCHWKNIVKKGFEETVRMALRQWLEESASLKMLKYRPKPWRSNLLPKILLLCMRYNLMLILQLPKMQLIAV</sequence>
<accession>A0A1Y0AYU6</accession>
<organism evidence="1">
    <name type="scientific">Utricularia reniformis</name>
    <dbReference type="NCBI Taxonomy" id="192314"/>
    <lineage>
        <taxon>Eukaryota</taxon>
        <taxon>Viridiplantae</taxon>
        <taxon>Streptophyta</taxon>
        <taxon>Embryophyta</taxon>
        <taxon>Tracheophyta</taxon>
        <taxon>Spermatophyta</taxon>
        <taxon>Magnoliopsida</taxon>
        <taxon>eudicotyledons</taxon>
        <taxon>Gunneridae</taxon>
        <taxon>Pentapetalae</taxon>
        <taxon>asterids</taxon>
        <taxon>lamiids</taxon>
        <taxon>Lamiales</taxon>
        <taxon>Lentibulariaceae</taxon>
        <taxon>Utricularia</taxon>
    </lineage>
</organism>
<dbReference type="AlphaFoldDB" id="A0A1Y0AYU6"/>
<gene>
    <name evidence="1" type="ORF">AEK19_MT0929</name>
</gene>